<feature type="transmembrane region" description="Helical" evidence="1">
    <location>
        <begin position="130"/>
        <end position="150"/>
    </location>
</feature>
<reference evidence="3" key="1">
    <citation type="submission" date="2021-01" db="EMBL/GenBank/DDBJ databases">
        <authorList>
            <person name="Corre E."/>
            <person name="Pelletier E."/>
            <person name="Niang G."/>
            <person name="Scheremetjew M."/>
            <person name="Finn R."/>
            <person name="Kale V."/>
            <person name="Holt S."/>
            <person name="Cochrane G."/>
            <person name="Meng A."/>
            <person name="Brown T."/>
            <person name="Cohen L."/>
        </authorList>
    </citation>
    <scope>NUCLEOTIDE SEQUENCE</scope>
    <source>
        <strain evidence="3">CCMP1594</strain>
    </source>
</reference>
<dbReference type="AlphaFoldDB" id="A0A7S4GC85"/>
<keyword evidence="1" id="KW-0812">Transmembrane</keyword>
<keyword evidence="2" id="KW-0732">Signal</keyword>
<evidence type="ECO:0000256" key="1">
    <source>
        <dbReference type="SAM" id="Phobius"/>
    </source>
</evidence>
<protein>
    <submittedName>
        <fullName evidence="3">Uncharacterized protein</fullName>
    </submittedName>
</protein>
<gene>
    <name evidence="3" type="ORF">EGYM00163_LOCUS43483</name>
</gene>
<keyword evidence="1" id="KW-0472">Membrane</keyword>
<name>A0A7S4GC85_9EUGL</name>
<feature type="chain" id="PRO_5031236475" evidence="2">
    <location>
        <begin position="21"/>
        <end position="175"/>
    </location>
</feature>
<keyword evidence="1" id="KW-1133">Transmembrane helix</keyword>
<sequence length="175" mass="19135">MAYLHFVLVLLLPTLCIGSGQQDVDRRTRQVAAMLSTIRGPSMPTLYTASLGAASHLAVEAPDAAVNETLARLQNNTRASRESMERLQARIRLPSLPTVYNPKLREDLLHATPADTHIPTSDPEHKAPDLPAVLLLLALALALSGVLCALKRRRGRPRVPYHPLQKGTEEPTECV</sequence>
<evidence type="ECO:0000256" key="2">
    <source>
        <dbReference type="SAM" id="SignalP"/>
    </source>
</evidence>
<evidence type="ECO:0000313" key="3">
    <source>
        <dbReference type="EMBL" id="CAE0832200.1"/>
    </source>
</evidence>
<dbReference type="EMBL" id="HBJA01126272">
    <property type="protein sequence ID" value="CAE0832200.1"/>
    <property type="molecule type" value="Transcribed_RNA"/>
</dbReference>
<accession>A0A7S4GC85</accession>
<feature type="signal peptide" evidence="2">
    <location>
        <begin position="1"/>
        <end position="20"/>
    </location>
</feature>
<organism evidence="3">
    <name type="scientific">Eutreptiella gymnastica</name>
    <dbReference type="NCBI Taxonomy" id="73025"/>
    <lineage>
        <taxon>Eukaryota</taxon>
        <taxon>Discoba</taxon>
        <taxon>Euglenozoa</taxon>
        <taxon>Euglenida</taxon>
        <taxon>Spirocuta</taxon>
        <taxon>Euglenophyceae</taxon>
        <taxon>Eutreptiales</taxon>
        <taxon>Eutreptiaceae</taxon>
        <taxon>Eutreptiella</taxon>
    </lineage>
</organism>
<proteinExistence type="predicted"/>